<name>A0ACC6SAP1_9BACI</name>
<protein>
    <submittedName>
        <fullName evidence="1">RNA 2',3'-cyclic phosphodiesterase</fullName>
    </submittedName>
</protein>
<accession>A0ACC6SAP1</accession>
<evidence type="ECO:0000313" key="1">
    <source>
        <dbReference type="EMBL" id="MEQ2527069.1"/>
    </source>
</evidence>
<evidence type="ECO:0000313" key="2">
    <source>
        <dbReference type="Proteomes" id="UP001439875"/>
    </source>
</evidence>
<keyword evidence="2" id="KW-1185">Reference proteome</keyword>
<dbReference type="Proteomes" id="UP001439875">
    <property type="component" value="Unassembled WGS sequence"/>
</dbReference>
<proteinExistence type="predicted"/>
<comment type="caution">
    <text evidence="1">The sequence shown here is derived from an EMBL/GenBank/DDBJ whole genome shotgun (WGS) entry which is preliminary data.</text>
</comment>
<sequence length="187" mass="22130">MEKKTHYFYALKLPHEVKLQLEKICNQLQFSFDRWVHQEDYHITLAFLGYANKEQLHASLHFVREMLAESHSFPLTIDHLGVFGKKDSPRIFWAGTEPEERLSQLRKLVYDACHKAEFQLETRPFHPHITLARKWTGDIPFSDSILTQKNPFVQDTINFQANEVVLYKTNLVKVPKYEVVESFRLNQ</sequence>
<dbReference type="EMBL" id="JBBMEW010000006">
    <property type="protein sequence ID" value="MEQ2527069.1"/>
    <property type="molecule type" value="Genomic_DNA"/>
</dbReference>
<organism evidence="1 2">
    <name type="scientific">Robertmurraya yapensis</name>
    <name type="common">ex Hitch et al 2024</name>
    <dbReference type="NCBI Taxonomy" id="3133160"/>
    <lineage>
        <taxon>Bacteria</taxon>
        <taxon>Bacillati</taxon>
        <taxon>Bacillota</taxon>
        <taxon>Bacilli</taxon>
        <taxon>Bacillales</taxon>
        <taxon>Bacillaceae</taxon>
        <taxon>Robertmurraya</taxon>
    </lineage>
</organism>
<reference evidence="1" key="1">
    <citation type="submission" date="2024-03" db="EMBL/GenBank/DDBJ databases">
        <title>Human intestinal bacterial collection.</title>
        <authorList>
            <person name="Pauvert C."/>
            <person name="Hitch T.C.A."/>
            <person name="Clavel T."/>
        </authorList>
    </citation>
    <scope>NUCLEOTIDE SEQUENCE</scope>
    <source>
        <strain evidence="1">CLA-AA-H227</strain>
    </source>
</reference>
<gene>
    <name evidence="1" type="primary">thpR</name>
    <name evidence="1" type="ORF">WMO40_10175</name>
</gene>